<dbReference type="SUPFAM" id="SSF47384">
    <property type="entry name" value="Homodimeric domain of signal transducing histidine kinase"/>
    <property type="match status" value="1"/>
</dbReference>
<gene>
    <name evidence="12" type="ORF">GETHPA_10490</name>
</gene>
<evidence type="ECO:0000256" key="8">
    <source>
        <dbReference type="ARBA" id="ARBA00023012"/>
    </source>
</evidence>
<dbReference type="InterPro" id="IPR000014">
    <property type="entry name" value="PAS"/>
</dbReference>
<accession>A0ABQ5Q532</accession>
<comment type="caution">
    <text evidence="12">The sequence shown here is derived from an EMBL/GenBank/DDBJ whole genome shotgun (WGS) entry which is preliminary data.</text>
</comment>
<dbReference type="EMBL" id="BSDD01000002">
    <property type="protein sequence ID" value="GLH69516.1"/>
    <property type="molecule type" value="Genomic_DNA"/>
</dbReference>
<keyword evidence="5" id="KW-0547">Nucleotide-binding</keyword>
<dbReference type="Pfam" id="PF00512">
    <property type="entry name" value="HisKA"/>
    <property type="match status" value="1"/>
</dbReference>
<dbReference type="Proteomes" id="UP001165089">
    <property type="component" value="Unassembled WGS sequence"/>
</dbReference>
<dbReference type="CDD" id="cd00082">
    <property type="entry name" value="HisKA"/>
    <property type="match status" value="1"/>
</dbReference>
<feature type="domain" description="Histidine kinase" evidence="9">
    <location>
        <begin position="417"/>
        <end position="638"/>
    </location>
</feature>
<protein>
    <recommendedName>
        <fullName evidence="2">histidine kinase</fullName>
        <ecNumber evidence="2">2.7.13.3</ecNumber>
    </recommendedName>
</protein>
<dbReference type="CDD" id="cd00130">
    <property type="entry name" value="PAS"/>
    <property type="match status" value="1"/>
</dbReference>
<dbReference type="SMART" id="SM00388">
    <property type="entry name" value="HisKA"/>
    <property type="match status" value="1"/>
</dbReference>
<dbReference type="PANTHER" id="PTHR43065">
    <property type="entry name" value="SENSOR HISTIDINE KINASE"/>
    <property type="match status" value="1"/>
</dbReference>
<evidence type="ECO:0000259" key="10">
    <source>
        <dbReference type="PROSITE" id="PS50112"/>
    </source>
</evidence>
<dbReference type="SUPFAM" id="SSF55785">
    <property type="entry name" value="PYP-like sensor domain (PAS domain)"/>
    <property type="match status" value="2"/>
</dbReference>
<evidence type="ECO:0000256" key="2">
    <source>
        <dbReference type="ARBA" id="ARBA00012438"/>
    </source>
</evidence>
<keyword evidence="4" id="KW-0808">Transferase</keyword>
<dbReference type="PROSITE" id="PS50113">
    <property type="entry name" value="PAC"/>
    <property type="match status" value="1"/>
</dbReference>
<dbReference type="Gene3D" id="1.10.287.130">
    <property type="match status" value="1"/>
</dbReference>
<dbReference type="InterPro" id="IPR004358">
    <property type="entry name" value="Sig_transdc_His_kin-like_C"/>
</dbReference>
<organism evidence="12 13">
    <name type="scientific">Geothrix rubra</name>
    <dbReference type="NCBI Taxonomy" id="2927977"/>
    <lineage>
        <taxon>Bacteria</taxon>
        <taxon>Pseudomonadati</taxon>
        <taxon>Acidobacteriota</taxon>
        <taxon>Holophagae</taxon>
        <taxon>Holophagales</taxon>
        <taxon>Holophagaceae</taxon>
        <taxon>Geothrix</taxon>
    </lineage>
</organism>
<dbReference type="InterPro" id="IPR003018">
    <property type="entry name" value="GAF"/>
</dbReference>
<evidence type="ECO:0000256" key="6">
    <source>
        <dbReference type="ARBA" id="ARBA00022777"/>
    </source>
</evidence>
<dbReference type="SUPFAM" id="SSF55874">
    <property type="entry name" value="ATPase domain of HSP90 chaperone/DNA topoisomerase II/histidine kinase"/>
    <property type="match status" value="1"/>
</dbReference>
<dbReference type="SMART" id="SM00086">
    <property type="entry name" value="PAC"/>
    <property type="match status" value="2"/>
</dbReference>
<dbReference type="InterPro" id="IPR036890">
    <property type="entry name" value="HATPase_C_sf"/>
</dbReference>
<dbReference type="Pfam" id="PF02518">
    <property type="entry name" value="HATPase_c"/>
    <property type="match status" value="1"/>
</dbReference>
<proteinExistence type="predicted"/>
<dbReference type="Gene3D" id="3.30.565.10">
    <property type="entry name" value="Histidine kinase-like ATPase, C-terminal domain"/>
    <property type="match status" value="1"/>
</dbReference>
<keyword evidence="13" id="KW-1185">Reference proteome</keyword>
<dbReference type="InterPro" id="IPR005467">
    <property type="entry name" value="His_kinase_dom"/>
</dbReference>
<dbReference type="InterPro" id="IPR001610">
    <property type="entry name" value="PAC"/>
</dbReference>
<name>A0ABQ5Q532_9BACT</name>
<dbReference type="InterPro" id="IPR036097">
    <property type="entry name" value="HisK_dim/P_sf"/>
</dbReference>
<keyword evidence="6" id="KW-0418">Kinase</keyword>
<evidence type="ECO:0000256" key="3">
    <source>
        <dbReference type="ARBA" id="ARBA00022553"/>
    </source>
</evidence>
<dbReference type="InterPro" id="IPR003594">
    <property type="entry name" value="HATPase_dom"/>
</dbReference>
<keyword evidence="7" id="KW-0067">ATP-binding</keyword>
<evidence type="ECO:0000313" key="13">
    <source>
        <dbReference type="Proteomes" id="UP001165089"/>
    </source>
</evidence>
<dbReference type="Pfam" id="PF13185">
    <property type="entry name" value="GAF_2"/>
    <property type="match status" value="1"/>
</dbReference>
<dbReference type="PROSITE" id="PS50112">
    <property type="entry name" value="PAS"/>
    <property type="match status" value="1"/>
</dbReference>
<reference evidence="12 13" key="1">
    <citation type="journal article" date="2023" name="Antonie Van Leeuwenhoek">
        <title>Mesoterricola silvestris gen. nov., sp. nov., Mesoterricola sediminis sp. nov., Geothrix oryzae sp. nov., Geothrix edaphica sp. nov., Geothrix rubra sp. nov., and Geothrix limicola sp. nov., six novel members of Acidobacteriota isolated from soils.</title>
        <authorList>
            <person name="Itoh H."/>
            <person name="Sugisawa Y."/>
            <person name="Mise K."/>
            <person name="Xu Z."/>
            <person name="Kuniyasu M."/>
            <person name="Ushijima N."/>
            <person name="Kawano K."/>
            <person name="Kobayashi E."/>
            <person name="Shiratori Y."/>
            <person name="Masuda Y."/>
            <person name="Senoo K."/>
        </authorList>
    </citation>
    <scope>NUCLEOTIDE SEQUENCE [LARGE SCALE GENOMIC DNA]</scope>
    <source>
        <strain evidence="12 13">Red803</strain>
    </source>
</reference>
<evidence type="ECO:0000313" key="12">
    <source>
        <dbReference type="EMBL" id="GLH69516.1"/>
    </source>
</evidence>
<dbReference type="PRINTS" id="PR00344">
    <property type="entry name" value="BCTRLSENSOR"/>
</dbReference>
<dbReference type="InterPro" id="IPR035965">
    <property type="entry name" value="PAS-like_dom_sf"/>
</dbReference>
<evidence type="ECO:0000256" key="7">
    <source>
        <dbReference type="ARBA" id="ARBA00022840"/>
    </source>
</evidence>
<feature type="domain" description="PAS" evidence="10">
    <location>
        <begin position="1"/>
        <end position="44"/>
    </location>
</feature>
<evidence type="ECO:0000256" key="4">
    <source>
        <dbReference type="ARBA" id="ARBA00022679"/>
    </source>
</evidence>
<comment type="catalytic activity">
    <reaction evidence="1">
        <text>ATP + protein L-histidine = ADP + protein N-phospho-L-histidine.</text>
        <dbReference type="EC" id="2.7.13.3"/>
    </reaction>
</comment>
<keyword evidence="3" id="KW-0597">Phosphoprotein</keyword>
<keyword evidence="8" id="KW-0902">Two-component regulatory system</keyword>
<dbReference type="InterPro" id="IPR013655">
    <property type="entry name" value="PAS_fold_3"/>
</dbReference>
<dbReference type="InterPro" id="IPR029016">
    <property type="entry name" value="GAF-like_dom_sf"/>
</dbReference>
<evidence type="ECO:0000256" key="5">
    <source>
        <dbReference type="ARBA" id="ARBA00022741"/>
    </source>
</evidence>
<dbReference type="SUPFAM" id="SSF55781">
    <property type="entry name" value="GAF domain-like"/>
    <property type="match status" value="1"/>
</dbReference>
<evidence type="ECO:0000256" key="1">
    <source>
        <dbReference type="ARBA" id="ARBA00000085"/>
    </source>
</evidence>
<dbReference type="InterPro" id="IPR000700">
    <property type="entry name" value="PAS-assoc_C"/>
</dbReference>
<dbReference type="SMART" id="SM00387">
    <property type="entry name" value="HATPase_c"/>
    <property type="match status" value="1"/>
</dbReference>
<dbReference type="EC" id="2.7.13.3" evidence="2"/>
<dbReference type="Gene3D" id="3.30.450.40">
    <property type="match status" value="1"/>
</dbReference>
<dbReference type="PANTHER" id="PTHR43065:SF46">
    <property type="entry name" value="C4-DICARBOXYLATE TRANSPORT SENSOR PROTEIN DCTB"/>
    <property type="match status" value="1"/>
</dbReference>
<dbReference type="PROSITE" id="PS50109">
    <property type="entry name" value="HIS_KIN"/>
    <property type="match status" value="1"/>
</dbReference>
<dbReference type="NCBIfam" id="TIGR00229">
    <property type="entry name" value="sensory_box"/>
    <property type="match status" value="1"/>
</dbReference>
<dbReference type="Gene3D" id="3.30.450.20">
    <property type="entry name" value="PAS domain"/>
    <property type="match status" value="2"/>
</dbReference>
<sequence length="762" mass="82820">MNQTWLDFTGLPVEAMLGQGWAEAVHPEDRGHLQRTYAEAFQTRLPMGLEFRMRHHSGEYRWVLGNGKPFYDPEGRFAGFLAACDDIHAMRTADLRIRRLTDLYAALSRTNQAIIHARDRESLFQEVCRIAVESGRFRLAWIALPDPATGGFRPAAHAGPAAAYRLGLEGCTSAADPGGMGLDALVLQEGAPRIERDLVSAAPCAACRENAVHHELRAQAAFPLRVDGRIEGSFSVFSEEPGAFDRDMIALLEEMAADISFALDHLAREERRRTAERALAVALQERQAMLEAASVAKVVPWSMDAGGNLRWGDSAGPVLGLGPVALAAQSGWPWHLLLEEDQPRLRQALREATTGLVAGADCRMRHGDGRVIWTRWTLARDGEGFRGALQDITEQHTVQEQLVQSQKLESLGTLVGGIAHDFNNLLMAILGYCEIFEGDTAFTPRQRKGLEVIHRAAHRGRDLVDRLLGFSRRVAPRRETANLNTVLSESAALLVHALSNRIRLDLRLAPDLPDASFDSSQMHQVVMNLAINARDAIEGEGVITLRSGVAPVPAETALAHRRLPGTYVFLEVEDSGCGIPPDRLRRIFEPFYSTKGAKGTGLGLSMVHGIVTEHGGFVECDSRLGAGTRLRVLLPLGHTGPVACDPDDGGPAMRILLLCGEPVRRRLATGLVQMGHQALPETSAARAAASGPTDWDLLVMDPAALDLAPAALLDRLAQGGWTGPFLLVGPDRPGALPRPASGTLSRDFSLMELIEALHLARP</sequence>
<feature type="domain" description="PAC" evidence="11">
    <location>
        <begin position="47"/>
        <end position="99"/>
    </location>
</feature>
<dbReference type="Pfam" id="PF08447">
    <property type="entry name" value="PAS_3"/>
    <property type="match status" value="1"/>
</dbReference>
<evidence type="ECO:0000259" key="9">
    <source>
        <dbReference type="PROSITE" id="PS50109"/>
    </source>
</evidence>
<dbReference type="InterPro" id="IPR003661">
    <property type="entry name" value="HisK_dim/P_dom"/>
</dbReference>
<evidence type="ECO:0000259" key="11">
    <source>
        <dbReference type="PROSITE" id="PS50113"/>
    </source>
</evidence>